<dbReference type="InterPro" id="IPR017871">
    <property type="entry name" value="ABC_transporter-like_CS"/>
</dbReference>
<organism evidence="10 11">
    <name type="scientific">Chromohalobacter japonicus</name>
    <dbReference type="NCBI Taxonomy" id="223900"/>
    <lineage>
        <taxon>Bacteria</taxon>
        <taxon>Pseudomonadati</taxon>
        <taxon>Pseudomonadota</taxon>
        <taxon>Gammaproteobacteria</taxon>
        <taxon>Oceanospirillales</taxon>
        <taxon>Halomonadaceae</taxon>
        <taxon>Chromohalobacter</taxon>
    </lineage>
</organism>
<evidence type="ECO:0000313" key="10">
    <source>
        <dbReference type="EMBL" id="OLO10906.1"/>
    </source>
</evidence>
<dbReference type="InterPro" id="IPR039421">
    <property type="entry name" value="Type_1_exporter"/>
</dbReference>
<dbReference type="Pfam" id="PF00664">
    <property type="entry name" value="ABC_membrane"/>
    <property type="match status" value="1"/>
</dbReference>
<dbReference type="Pfam" id="PF00005">
    <property type="entry name" value="ABC_tran"/>
    <property type="match status" value="1"/>
</dbReference>
<feature type="transmembrane region" description="Helical" evidence="7">
    <location>
        <begin position="66"/>
        <end position="83"/>
    </location>
</feature>
<feature type="domain" description="ABC transmembrane type-1" evidence="9">
    <location>
        <begin position="30"/>
        <end position="319"/>
    </location>
</feature>
<keyword evidence="5 7" id="KW-1133">Transmembrane helix</keyword>
<dbReference type="PROSITE" id="PS00211">
    <property type="entry name" value="ABC_TRANSPORTER_1"/>
    <property type="match status" value="1"/>
</dbReference>
<dbReference type="EMBL" id="MSDQ01000030">
    <property type="protein sequence ID" value="OLO10906.1"/>
    <property type="molecule type" value="Genomic_DNA"/>
</dbReference>
<dbReference type="Gene3D" id="3.40.50.300">
    <property type="entry name" value="P-loop containing nucleotide triphosphate hydrolases"/>
    <property type="match status" value="1"/>
</dbReference>
<protein>
    <submittedName>
        <fullName evidence="10">Thiol reductant ABC exporter subunit CydD</fullName>
    </submittedName>
</protein>
<dbReference type="GO" id="GO:0016887">
    <property type="term" value="F:ATP hydrolysis activity"/>
    <property type="evidence" value="ECO:0007669"/>
    <property type="project" value="InterPro"/>
</dbReference>
<name>A0A1Q8TB58_9GAMM</name>
<dbReference type="CDD" id="cd18584">
    <property type="entry name" value="ABC_6TM_AarD_CydD"/>
    <property type="match status" value="1"/>
</dbReference>
<dbReference type="InterPro" id="IPR036640">
    <property type="entry name" value="ABC1_TM_sf"/>
</dbReference>
<feature type="transmembrane region" description="Helical" evidence="7">
    <location>
        <begin position="249"/>
        <end position="282"/>
    </location>
</feature>
<dbReference type="GO" id="GO:0042883">
    <property type="term" value="P:cysteine transport"/>
    <property type="evidence" value="ECO:0007669"/>
    <property type="project" value="InterPro"/>
</dbReference>
<evidence type="ECO:0000256" key="1">
    <source>
        <dbReference type="ARBA" id="ARBA00004651"/>
    </source>
</evidence>
<sequence>MSRSQAQTPARASRQWLAAQSREVRGWLSLAIAAGVVGGLATLAQLGLMAWLISAVVVHDVPLVTLWPYAAALAGAVIVRGLAQWLQETSGLEAGLRVKARVRAQVLDQLAALGPVHLAERHSAGSTAQLVDQVEALEGYIARYVPQATLAAVLPLIFLGVAFSLDWLAASFFLIAAPLIPLFMALIGMGAQRLNEQQFQAMTRLAGHFLDRVRGLTTLQLFGRTRQATEEVTAVADDYRRRNMKTLRVAFLSSAVLEFFASVSIAVIAIYIGFGLLGYIQFGPADQLTLFSGLFLLFMAPDFFQPLRLLAQHYHDRASALGAAEGLRTLLSQTPPQGPRLESLDSELDETLPLRVRLTDVSVAHAGRGRVLGPLDLDIADGEVMALVGPSGTGKSTLLQVLAGFVDAEAGEVALRTETRVAWLDQRPFLMQGTLAENLRLVAPDASDDRLREALTAAQLGDLLSALPEGLDTSLGERGLGLSGGQASRLALARVFLSDAPLVLLDEPTASLDPDSEQRVIEGLTQLAAQGRTLVIATHHPAVMGMADRVLRLEAGQLHSQDVPASSEALS</sequence>
<dbReference type="InterPro" id="IPR027417">
    <property type="entry name" value="P-loop_NTPase"/>
</dbReference>
<keyword evidence="6 7" id="KW-0472">Membrane</keyword>
<gene>
    <name evidence="10" type="ORF">BTW10_12510</name>
</gene>
<feature type="transmembrane region" description="Helical" evidence="7">
    <location>
        <begin position="148"/>
        <end position="165"/>
    </location>
</feature>
<dbReference type="Proteomes" id="UP000186806">
    <property type="component" value="Unassembled WGS sequence"/>
</dbReference>
<keyword evidence="11" id="KW-1185">Reference proteome</keyword>
<dbReference type="SUPFAM" id="SSF90123">
    <property type="entry name" value="ABC transporter transmembrane region"/>
    <property type="match status" value="1"/>
</dbReference>
<proteinExistence type="predicted"/>
<dbReference type="STRING" id="223900.GCA_000821045_01159"/>
<dbReference type="Gene3D" id="1.20.1560.10">
    <property type="entry name" value="ABC transporter type 1, transmembrane domain"/>
    <property type="match status" value="1"/>
</dbReference>
<evidence type="ECO:0000313" key="11">
    <source>
        <dbReference type="Proteomes" id="UP000186806"/>
    </source>
</evidence>
<dbReference type="PANTHER" id="PTHR24221:SF261">
    <property type="entry name" value="GLUTATHIONE_L-CYSTEINE TRANSPORT SYSTEM ATP-BINDING_PERMEASE PROTEIN CYDD"/>
    <property type="match status" value="1"/>
</dbReference>
<dbReference type="PROSITE" id="PS50929">
    <property type="entry name" value="ABC_TM1F"/>
    <property type="match status" value="1"/>
</dbReference>
<accession>A0A1Q8TB58</accession>
<dbReference type="RefSeq" id="WP_075369688.1">
    <property type="nucleotide sequence ID" value="NZ_MSDQ01000030.1"/>
</dbReference>
<dbReference type="AlphaFoldDB" id="A0A1Q8TB58"/>
<keyword evidence="2 7" id="KW-0812">Transmembrane</keyword>
<dbReference type="GO" id="GO:0005524">
    <property type="term" value="F:ATP binding"/>
    <property type="evidence" value="ECO:0007669"/>
    <property type="project" value="UniProtKB-KW"/>
</dbReference>
<evidence type="ECO:0000259" key="9">
    <source>
        <dbReference type="PROSITE" id="PS50929"/>
    </source>
</evidence>
<dbReference type="PROSITE" id="PS50893">
    <property type="entry name" value="ABC_TRANSPORTER_2"/>
    <property type="match status" value="1"/>
</dbReference>
<evidence type="ECO:0000256" key="3">
    <source>
        <dbReference type="ARBA" id="ARBA00022741"/>
    </source>
</evidence>
<dbReference type="SMART" id="SM00382">
    <property type="entry name" value="AAA"/>
    <property type="match status" value="1"/>
</dbReference>
<feature type="domain" description="ABC transporter" evidence="8">
    <location>
        <begin position="356"/>
        <end position="569"/>
    </location>
</feature>
<dbReference type="InterPro" id="IPR003439">
    <property type="entry name" value="ABC_transporter-like_ATP-bd"/>
</dbReference>
<evidence type="ECO:0000256" key="6">
    <source>
        <dbReference type="ARBA" id="ARBA00023136"/>
    </source>
</evidence>
<dbReference type="InterPro" id="IPR011527">
    <property type="entry name" value="ABC1_TM_dom"/>
</dbReference>
<reference evidence="10 11" key="1">
    <citation type="submission" date="2016-12" db="EMBL/GenBank/DDBJ databases">
        <title>Draft genome sequences of strains Salinicola socius SMB35, Salinicola sp. MH3R3-1 and Chromohalobacter sp. SMB17 from the Verkhnekamsk potash mining region of Russia.</title>
        <authorList>
            <person name="Mavrodi D.V."/>
            <person name="Olsson B.E."/>
            <person name="Korsakova E.S."/>
            <person name="Pyankova A."/>
            <person name="Mavrodi O.V."/>
            <person name="Plotnikova E.G."/>
        </authorList>
    </citation>
    <scope>NUCLEOTIDE SEQUENCE [LARGE SCALE GENOMIC DNA]</scope>
    <source>
        <strain evidence="10 11">SMB17</strain>
    </source>
</reference>
<dbReference type="GO" id="GO:0140359">
    <property type="term" value="F:ABC-type transporter activity"/>
    <property type="evidence" value="ECO:0007669"/>
    <property type="project" value="InterPro"/>
</dbReference>
<dbReference type="CDD" id="cd03228">
    <property type="entry name" value="ABCC_MRP_Like"/>
    <property type="match status" value="1"/>
</dbReference>
<feature type="transmembrane region" description="Helical" evidence="7">
    <location>
        <begin position="27"/>
        <end position="54"/>
    </location>
</feature>
<evidence type="ECO:0000256" key="4">
    <source>
        <dbReference type="ARBA" id="ARBA00022840"/>
    </source>
</evidence>
<evidence type="ECO:0000259" key="8">
    <source>
        <dbReference type="PROSITE" id="PS50893"/>
    </source>
</evidence>
<evidence type="ECO:0000256" key="7">
    <source>
        <dbReference type="SAM" id="Phobius"/>
    </source>
</evidence>
<dbReference type="GO" id="GO:0005886">
    <property type="term" value="C:plasma membrane"/>
    <property type="evidence" value="ECO:0007669"/>
    <property type="project" value="UniProtKB-SubCell"/>
</dbReference>
<evidence type="ECO:0000256" key="2">
    <source>
        <dbReference type="ARBA" id="ARBA00022692"/>
    </source>
</evidence>
<comment type="caution">
    <text evidence="10">The sequence shown here is derived from an EMBL/GenBank/DDBJ whole genome shotgun (WGS) entry which is preliminary data.</text>
</comment>
<keyword evidence="4" id="KW-0067">ATP-binding</keyword>
<evidence type="ECO:0000256" key="5">
    <source>
        <dbReference type="ARBA" id="ARBA00022989"/>
    </source>
</evidence>
<dbReference type="InterPro" id="IPR014216">
    <property type="entry name" value="ABC_transptr_CydD"/>
</dbReference>
<dbReference type="SUPFAM" id="SSF52540">
    <property type="entry name" value="P-loop containing nucleoside triphosphate hydrolases"/>
    <property type="match status" value="1"/>
</dbReference>
<comment type="subcellular location">
    <subcellularLocation>
        <location evidence="1">Cell membrane</location>
        <topology evidence="1">Multi-pass membrane protein</topology>
    </subcellularLocation>
</comment>
<dbReference type="PANTHER" id="PTHR24221">
    <property type="entry name" value="ATP-BINDING CASSETTE SUB-FAMILY B"/>
    <property type="match status" value="1"/>
</dbReference>
<dbReference type="GO" id="GO:0034040">
    <property type="term" value="F:ATPase-coupled lipid transmembrane transporter activity"/>
    <property type="evidence" value="ECO:0007669"/>
    <property type="project" value="TreeGrafter"/>
</dbReference>
<feature type="transmembrane region" description="Helical" evidence="7">
    <location>
        <begin position="171"/>
        <end position="191"/>
    </location>
</feature>
<keyword evidence="3" id="KW-0547">Nucleotide-binding</keyword>
<dbReference type="NCBIfam" id="TIGR02857">
    <property type="entry name" value="CydD"/>
    <property type="match status" value="1"/>
</dbReference>
<dbReference type="InterPro" id="IPR003593">
    <property type="entry name" value="AAA+_ATPase"/>
</dbReference>